<dbReference type="Proteomes" id="UP000035760">
    <property type="component" value="Unassembled WGS sequence"/>
</dbReference>
<dbReference type="EMBL" id="CBTJ020000113">
    <property type="protein sequence ID" value="CDI04579.1"/>
    <property type="molecule type" value="Genomic_DNA"/>
</dbReference>
<dbReference type="OrthoDB" id="6190309at2"/>
<evidence type="ECO:0000256" key="1">
    <source>
        <dbReference type="SAM" id="MobiDB-lite"/>
    </source>
</evidence>
<protein>
    <submittedName>
        <fullName evidence="2">Uncharacterized protein</fullName>
    </submittedName>
</protein>
<comment type="caution">
    <text evidence="2">The sequence shown here is derived from an EMBL/GenBank/DDBJ whole genome shotgun (WGS) entry which is preliminary data.</text>
</comment>
<accession>W6MBZ4</accession>
<organism evidence="2 3">
    <name type="scientific">Candidatus Competibacter denitrificans Run_A_D11</name>
    <dbReference type="NCBI Taxonomy" id="1400863"/>
    <lineage>
        <taxon>Bacteria</taxon>
        <taxon>Pseudomonadati</taxon>
        <taxon>Pseudomonadota</taxon>
        <taxon>Gammaproteobacteria</taxon>
        <taxon>Candidatus Competibacteraceae</taxon>
        <taxon>Candidatus Competibacter</taxon>
    </lineage>
</organism>
<evidence type="ECO:0000313" key="3">
    <source>
        <dbReference type="Proteomes" id="UP000035760"/>
    </source>
</evidence>
<feature type="region of interest" description="Disordered" evidence="1">
    <location>
        <begin position="1"/>
        <end position="26"/>
    </location>
</feature>
<reference evidence="2" key="1">
    <citation type="submission" date="2013-07" db="EMBL/GenBank/DDBJ databases">
        <authorList>
            <person name="McIlroy S."/>
        </authorList>
    </citation>
    <scope>NUCLEOTIDE SEQUENCE [LARGE SCALE GENOMIC DNA]</scope>
    <source>
        <strain evidence="2">Run_A_D11</strain>
    </source>
</reference>
<dbReference type="RefSeq" id="WP_048676892.1">
    <property type="nucleotide sequence ID" value="NZ_CBTJ020000113.1"/>
</dbReference>
<name>W6MBZ4_9GAMM</name>
<reference evidence="2" key="2">
    <citation type="submission" date="2014-03" db="EMBL/GenBank/DDBJ databases">
        <title>Candidatus Competibacter-lineage genomes retrieved from metagenomes reveal functional metabolic diversity.</title>
        <authorList>
            <person name="McIlroy S.J."/>
            <person name="Albertsen M."/>
            <person name="Andresen E.K."/>
            <person name="Saunders A.M."/>
            <person name="Kristiansen R."/>
            <person name="Stokholm-Bjerregaard M."/>
            <person name="Nielsen K.L."/>
            <person name="Nielsen P.H."/>
        </authorList>
    </citation>
    <scope>NUCLEOTIDE SEQUENCE</scope>
    <source>
        <strain evidence="2">Run_A_D11</strain>
    </source>
</reference>
<feature type="compositionally biased region" description="Low complexity" evidence="1">
    <location>
        <begin position="226"/>
        <end position="243"/>
    </location>
</feature>
<keyword evidence="3" id="KW-1185">Reference proteome</keyword>
<feature type="region of interest" description="Disordered" evidence="1">
    <location>
        <begin position="226"/>
        <end position="300"/>
    </location>
</feature>
<sequence>MGLMDGLFGRKSDPRPPSPPVASFPVGIPAAEQRRAACWFSGEAPEEMALGQASLRALAQARPQPVDPPPGNEDSLTWLQEALTRLEALSERVEALRLRYPANALPWRYLIFIRVLCDALETAHQAALHRHSLMRCPLTRIADPHRPARAWRAVSPRIQDAYSGLGTLLAGVWLPEEGQKWIFSAAALGIDWMDSAAFWAQVNATETTPAQSPSLPNAAPVSTTAAPAVAAAEPRASAPTTAAPRRKWAASPQSVARASTTAAPAQPPSLPDAEATAVKTPPLEDDDPLDAHERPSHPTELSQAVRQVLQDLIRHPLFNRQPGPGWRTEEAYWVTARLFAEQLMEQPWVQAQPFPERRVIYHRMGRQGLLLPHGSNAVWSIFVTDPGEAQARLVPALKLPACLLEKPLVLPYQGRLQLENPWVLE</sequence>
<evidence type="ECO:0000313" key="2">
    <source>
        <dbReference type="EMBL" id="CDI04579.1"/>
    </source>
</evidence>
<dbReference type="AlphaFoldDB" id="W6MBZ4"/>
<proteinExistence type="predicted"/>
<gene>
    <name evidence="2" type="ORF">BN873_p10023</name>
</gene>